<dbReference type="Pfam" id="PF24064">
    <property type="entry name" value="HTH_NPRL3"/>
    <property type="match status" value="1"/>
</dbReference>
<dbReference type="EMBL" id="KZ679126">
    <property type="protein sequence ID" value="PTB80905.1"/>
    <property type="molecule type" value="Genomic_DNA"/>
</dbReference>
<sequence length="533" mass="61057">MSCVNDENFVAVALVINRSRDGPAFVFHYPSHVPALTNGHEKSDVIDVEDILFEQIATPSAAENAPEPAEDGGVRDDHYTTEAGVQVVPWEHVAGFPARDLAYILTPARPYHKKIFQLSLDPLLCISYPIHVPENGKWKKTKKANKEMDDNIAPDEPNPPPTSKTESNPERAKDGKRDESDEDKRSSMTMFNLVFFLDPKRHEAKELVDSLFSNIVKKVNKAYQYSQQHSEFVWKESKRILAAKEKAREDKKKMSALWKELIQNSSLAASMCEVYNAISQNRIATLHLDTVDGILTPSVQIPVPFFVADLPAEDDERHRGLWLTTSNAFLSQDALEEPGFLDRNFALLLMDDEKKIIAELQNDRDPTTLSMIEFVRLAKPTVSFYQVGQSNILTLDQVRKYAQHFIFWRRAIAIPPLHPRDVYIVSPNCDLERLPQDAQDWQRAFPLAPPLSTFLAELSVLPRPYKHISPSKAHRPLYLRMLAWLMRGGWLLCKYFDGRCALERIALQEDMKRREAWALLTGMREYLLLTRHW</sequence>
<proteinExistence type="inferred from homology"/>
<evidence type="ECO:0000313" key="8">
    <source>
        <dbReference type="EMBL" id="PTB80905.1"/>
    </source>
</evidence>
<protein>
    <recommendedName>
        <fullName evidence="2 5">Nitrogen permease regulator 3</fullName>
    </recommendedName>
    <alternativeName>
        <fullName evidence="4 5">Required for meiotic nuclear division protein 11</fullName>
    </alternativeName>
</protein>
<dbReference type="InterPro" id="IPR005365">
    <property type="entry name" value="Npr3"/>
</dbReference>
<dbReference type="OrthoDB" id="18648at2759"/>
<name>A0A2T4CH51_TRILO</name>
<dbReference type="PANTHER" id="PTHR13153:SF5">
    <property type="entry name" value="GATOR COMPLEX PROTEIN NPRL3"/>
    <property type="match status" value="1"/>
</dbReference>
<gene>
    <name evidence="8" type="ORF">M440DRAFT_1387453</name>
</gene>
<reference evidence="8 9" key="1">
    <citation type="submission" date="2016-07" db="EMBL/GenBank/DDBJ databases">
        <title>Multiple horizontal gene transfer events from other fungi enriched the ability of initially mycotrophic Trichoderma (Ascomycota) to feed on dead plant biomass.</title>
        <authorList>
            <consortium name="DOE Joint Genome Institute"/>
            <person name="Aerts A."/>
            <person name="Atanasova L."/>
            <person name="Chenthamara K."/>
            <person name="Zhang J."/>
            <person name="Grujic M."/>
            <person name="Henrissat B."/>
            <person name="Kuo A."/>
            <person name="Salamov A."/>
            <person name="Lipzen A."/>
            <person name="Labutti K."/>
            <person name="Barry K."/>
            <person name="Miao Y."/>
            <person name="Rahimi M.J."/>
            <person name="Shen Q."/>
            <person name="Grigoriev I.V."/>
            <person name="Kubicek C.P."/>
            <person name="Druzhinina I.S."/>
        </authorList>
    </citation>
    <scope>NUCLEOTIDE SEQUENCE [LARGE SCALE GENOMIC DNA]</scope>
    <source>
        <strain evidence="8 9">ATCC 18648</strain>
    </source>
</reference>
<dbReference type="GO" id="GO:0051321">
    <property type="term" value="P:meiotic cell cycle"/>
    <property type="evidence" value="ECO:0007669"/>
    <property type="project" value="UniProtKB-UniRule"/>
</dbReference>
<evidence type="ECO:0000256" key="5">
    <source>
        <dbReference type="RuleBase" id="RU368069"/>
    </source>
</evidence>
<comment type="function">
    <text evidence="3 5">Mediates inactivation of the TORC1 complex in response to amino acid starvation. Required for meiotic nuclear division.</text>
</comment>
<keyword evidence="5" id="KW-0732">Signal</keyword>
<dbReference type="Pfam" id="PF03666">
    <property type="entry name" value="NPR3"/>
    <property type="match status" value="1"/>
</dbReference>
<dbReference type="PANTHER" id="PTHR13153">
    <property type="entry name" value="CGTHBA PROTEIN -14 GENE PROTEIN"/>
    <property type="match status" value="1"/>
</dbReference>
<dbReference type="Proteomes" id="UP000240760">
    <property type="component" value="Unassembled WGS sequence"/>
</dbReference>
<evidence type="ECO:0000256" key="1">
    <source>
        <dbReference type="ARBA" id="ARBA00010546"/>
    </source>
</evidence>
<feature type="domain" description="GATOR1 complex protein NPRL3 C-terminal HTH" evidence="7">
    <location>
        <begin position="492"/>
        <end position="527"/>
    </location>
</feature>
<keyword evidence="9" id="KW-1185">Reference proteome</keyword>
<feature type="compositionally biased region" description="Basic and acidic residues" evidence="6">
    <location>
        <begin position="167"/>
        <end position="185"/>
    </location>
</feature>
<dbReference type="GO" id="GO:1990130">
    <property type="term" value="C:GATOR1 complex"/>
    <property type="evidence" value="ECO:0007669"/>
    <property type="project" value="TreeGrafter"/>
</dbReference>
<comment type="subcellular location">
    <subcellularLocation>
        <location evidence="5">Vacuole membrane</location>
        <topology evidence="5">Peripheral membrane protein</topology>
    </subcellularLocation>
</comment>
<dbReference type="InterPro" id="IPR056603">
    <property type="entry name" value="HTH_NPRL3"/>
</dbReference>
<dbReference type="AlphaFoldDB" id="A0A2T4CH51"/>
<dbReference type="GO" id="GO:0034198">
    <property type="term" value="P:cellular response to amino acid starvation"/>
    <property type="evidence" value="ECO:0007669"/>
    <property type="project" value="TreeGrafter"/>
</dbReference>
<feature type="region of interest" description="Disordered" evidence="6">
    <location>
        <begin position="138"/>
        <end position="185"/>
    </location>
</feature>
<accession>A0A2T4CH51</accession>
<dbReference type="GO" id="GO:0010508">
    <property type="term" value="P:positive regulation of autophagy"/>
    <property type="evidence" value="ECO:0007669"/>
    <property type="project" value="TreeGrafter"/>
</dbReference>
<evidence type="ECO:0000256" key="2">
    <source>
        <dbReference type="ARBA" id="ARBA00017880"/>
    </source>
</evidence>
<keyword evidence="5" id="KW-0469">Meiosis</keyword>
<comment type="similarity">
    <text evidence="1 5">Belongs to the NPR3 family.</text>
</comment>
<evidence type="ECO:0000313" key="9">
    <source>
        <dbReference type="Proteomes" id="UP000240760"/>
    </source>
</evidence>
<dbReference type="GO" id="GO:0005774">
    <property type="term" value="C:vacuolar membrane"/>
    <property type="evidence" value="ECO:0007669"/>
    <property type="project" value="UniProtKB-SubCell"/>
</dbReference>
<dbReference type="GO" id="GO:0038202">
    <property type="term" value="P:TORC1 signaling"/>
    <property type="evidence" value="ECO:0007669"/>
    <property type="project" value="TreeGrafter"/>
</dbReference>
<organism evidence="8 9">
    <name type="scientific">Trichoderma longibrachiatum ATCC 18648</name>
    <dbReference type="NCBI Taxonomy" id="983965"/>
    <lineage>
        <taxon>Eukaryota</taxon>
        <taxon>Fungi</taxon>
        <taxon>Dikarya</taxon>
        <taxon>Ascomycota</taxon>
        <taxon>Pezizomycotina</taxon>
        <taxon>Sordariomycetes</taxon>
        <taxon>Hypocreomycetidae</taxon>
        <taxon>Hypocreales</taxon>
        <taxon>Hypocreaceae</taxon>
        <taxon>Trichoderma</taxon>
    </lineage>
</organism>
<dbReference type="GO" id="GO:1904262">
    <property type="term" value="P:negative regulation of TORC1 signaling"/>
    <property type="evidence" value="ECO:0007669"/>
    <property type="project" value="TreeGrafter"/>
</dbReference>
<evidence type="ECO:0000256" key="4">
    <source>
        <dbReference type="ARBA" id="ARBA00030028"/>
    </source>
</evidence>
<dbReference type="STRING" id="983965.A0A2T4CH51"/>
<evidence type="ECO:0000259" key="7">
    <source>
        <dbReference type="Pfam" id="PF24064"/>
    </source>
</evidence>
<evidence type="ECO:0000256" key="6">
    <source>
        <dbReference type="SAM" id="MobiDB-lite"/>
    </source>
</evidence>
<evidence type="ECO:0000256" key="3">
    <source>
        <dbReference type="ARBA" id="ARBA00025376"/>
    </source>
</evidence>